<feature type="domain" description="MINDY deubiquitinase" evidence="4">
    <location>
        <begin position="9"/>
        <end position="259"/>
    </location>
</feature>
<dbReference type="OrthoDB" id="10261212at2759"/>
<dbReference type="GO" id="GO:0004843">
    <property type="term" value="F:cysteine-type deubiquitinase activity"/>
    <property type="evidence" value="ECO:0007669"/>
    <property type="project" value="UniProtKB-UniRule"/>
</dbReference>
<reference evidence="5 6" key="1">
    <citation type="journal article" date="2018" name="Gigascience">
        <title>Genomes of trombidid mites reveal novel predicted allergens and laterally-transferred genes associated with secondary metabolism.</title>
        <authorList>
            <person name="Dong X."/>
            <person name="Chaisiri K."/>
            <person name="Xia D."/>
            <person name="Armstrong S.D."/>
            <person name="Fang Y."/>
            <person name="Donnelly M.J."/>
            <person name="Kadowaki T."/>
            <person name="McGarry J.W."/>
            <person name="Darby A.C."/>
            <person name="Makepeace B.L."/>
        </authorList>
    </citation>
    <scope>NUCLEOTIDE SEQUENCE [LARGE SCALE GENOMIC DNA]</scope>
    <source>
        <strain evidence="5">UoL-WK</strain>
    </source>
</reference>
<protein>
    <recommendedName>
        <fullName evidence="2">Ubiquitin carboxyl-terminal hydrolase</fullName>
        <ecNumber evidence="2">3.4.19.12</ecNumber>
    </recommendedName>
</protein>
<comment type="catalytic activity">
    <reaction evidence="2">
        <text>Thiol-dependent hydrolysis of ester, thioester, amide, peptide and isopeptide bonds formed by the C-terminal Gly of ubiquitin (a 76-residue protein attached to proteins as an intracellular targeting signal).</text>
        <dbReference type="EC" id="3.4.19.12"/>
    </reaction>
</comment>
<sequence length="397" mass="45329">MDAANANRAYHLKWIKWKGNKCAIITQNENGPCPLIAVMNVLLLRGRVRLPSMMELITPSQVMEYLGDCILSSLPRNVSEDEQLNYEQNMHDAIAILPKLQTGLDVNVKFTAITHFEYTPELIVFDLLHIPLYHGWLIDPEMSDIAKAVGNCSYNQLVDKVITNKSAEQELVAEALIAEQFLEKTASQLTYHGLSQLISNIKEGELSVLFRNNHFITLYKHKKELYQLVTDQGFLTESNVVWETLNNIENDGQFVDSDFNLVPPKTIPPVNSQQQVDQDYLIALSLQEEAKKESETEKEWENFKVEAGMEGLSDEELARRLQLEEEKRYQKLQQQQQQQAKQAAKSNSPQHQKQQSPSESQRRRTNSVSSSPTRKNERKDDENSNGRSGKQKSVVSN</sequence>
<keyword evidence="2" id="KW-0378">Hydrolase</keyword>
<dbReference type="Proteomes" id="UP000285301">
    <property type="component" value="Unassembled WGS sequence"/>
</dbReference>
<dbReference type="STRING" id="1965070.A0A3S3PIF8"/>
<feature type="compositionally biased region" description="Low complexity" evidence="3">
    <location>
        <begin position="331"/>
        <end position="344"/>
    </location>
</feature>
<comment type="similarity">
    <text evidence="1 2">Belongs to the MINDY deubiquitinase family. FAM63 subfamily.</text>
</comment>
<dbReference type="GO" id="GO:0006508">
    <property type="term" value="P:proteolysis"/>
    <property type="evidence" value="ECO:0007669"/>
    <property type="project" value="UniProtKB-KW"/>
</dbReference>
<comment type="caution">
    <text evidence="5">The sequence shown here is derived from an EMBL/GenBank/DDBJ whole genome shotgun (WGS) entry which is preliminary data.</text>
</comment>
<evidence type="ECO:0000256" key="2">
    <source>
        <dbReference type="RuleBase" id="RU367139"/>
    </source>
</evidence>
<dbReference type="GO" id="GO:0071108">
    <property type="term" value="P:protein K48-linked deubiquitination"/>
    <property type="evidence" value="ECO:0007669"/>
    <property type="project" value="TreeGrafter"/>
</dbReference>
<name>A0A3S3PIF8_9ACAR</name>
<feature type="region of interest" description="Disordered" evidence="3">
    <location>
        <begin position="328"/>
        <end position="397"/>
    </location>
</feature>
<proteinExistence type="inferred from homology"/>
<dbReference type="InterPro" id="IPR007518">
    <property type="entry name" value="MINDY"/>
</dbReference>
<feature type="compositionally biased region" description="Polar residues" evidence="3">
    <location>
        <begin position="385"/>
        <end position="397"/>
    </location>
</feature>
<keyword evidence="2" id="KW-0833">Ubl conjugation pathway</keyword>
<dbReference type="GO" id="GO:0036435">
    <property type="term" value="F:K48-linked polyubiquitin modification-dependent protein binding"/>
    <property type="evidence" value="ECO:0007669"/>
    <property type="project" value="UniProtKB-UniRule"/>
</dbReference>
<dbReference type="InterPro" id="IPR033979">
    <property type="entry name" value="MINDY_domain"/>
</dbReference>
<gene>
    <name evidence="5" type="ORF">B4U79_03794</name>
</gene>
<dbReference type="GO" id="GO:0005829">
    <property type="term" value="C:cytosol"/>
    <property type="evidence" value="ECO:0007669"/>
    <property type="project" value="TreeGrafter"/>
</dbReference>
<dbReference type="AlphaFoldDB" id="A0A3S3PIF8"/>
<feature type="compositionally biased region" description="Polar residues" evidence="3">
    <location>
        <begin position="345"/>
        <end position="359"/>
    </location>
</feature>
<dbReference type="PANTHER" id="PTHR18063">
    <property type="entry name" value="NF-E2 INDUCIBLE PROTEIN"/>
    <property type="match status" value="1"/>
</dbReference>
<dbReference type="GO" id="GO:1990380">
    <property type="term" value="F:K48-linked deubiquitinase activity"/>
    <property type="evidence" value="ECO:0007669"/>
    <property type="project" value="UniProtKB-UniRule"/>
</dbReference>
<evidence type="ECO:0000256" key="3">
    <source>
        <dbReference type="SAM" id="MobiDB-lite"/>
    </source>
</evidence>
<keyword evidence="2" id="KW-0645">Protease</keyword>
<dbReference type="Pfam" id="PF04424">
    <property type="entry name" value="MINDY_DUB"/>
    <property type="match status" value="1"/>
</dbReference>
<evidence type="ECO:0000313" key="5">
    <source>
        <dbReference type="EMBL" id="RWS13118.1"/>
    </source>
</evidence>
<dbReference type="GO" id="GO:0016807">
    <property type="term" value="F:cysteine-type carboxypeptidase activity"/>
    <property type="evidence" value="ECO:0007669"/>
    <property type="project" value="TreeGrafter"/>
</dbReference>
<organism evidence="5 6">
    <name type="scientific">Dinothrombium tinctorium</name>
    <dbReference type="NCBI Taxonomy" id="1965070"/>
    <lineage>
        <taxon>Eukaryota</taxon>
        <taxon>Metazoa</taxon>
        <taxon>Ecdysozoa</taxon>
        <taxon>Arthropoda</taxon>
        <taxon>Chelicerata</taxon>
        <taxon>Arachnida</taxon>
        <taxon>Acari</taxon>
        <taxon>Acariformes</taxon>
        <taxon>Trombidiformes</taxon>
        <taxon>Prostigmata</taxon>
        <taxon>Anystina</taxon>
        <taxon>Parasitengona</taxon>
        <taxon>Trombidioidea</taxon>
        <taxon>Trombidiidae</taxon>
        <taxon>Dinothrombium</taxon>
    </lineage>
</organism>
<keyword evidence="6" id="KW-1185">Reference proteome</keyword>
<feature type="compositionally biased region" description="Basic and acidic residues" evidence="3">
    <location>
        <begin position="374"/>
        <end position="384"/>
    </location>
</feature>
<comment type="function">
    <text evidence="2">Hydrolase that can specifically remove 'Lys-48'-linked conjugated ubiquitin from proteins. Has exodeubiquitinase activity and has a preference for long polyubiquitin chains. May play a regulatory role at the level of protein turnover.</text>
</comment>
<dbReference type="EMBL" id="NCKU01001090">
    <property type="protein sequence ID" value="RWS13118.1"/>
    <property type="molecule type" value="Genomic_DNA"/>
</dbReference>
<accession>A0A3S3PIF8</accession>
<dbReference type="EC" id="3.4.19.12" evidence="2"/>
<evidence type="ECO:0000313" key="6">
    <source>
        <dbReference type="Proteomes" id="UP000285301"/>
    </source>
</evidence>
<dbReference type="PANTHER" id="PTHR18063:SF6">
    <property type="entry name" value="UBIQUITIN CARBOXYL-TERMINAL HYDROLASE"/>
    <property type="match status" value="1"/>
</dbReference>
<dbReference type="GO" id="GO:0071944">
    <property type="term" value="C:cell periphery"/>
    <property type="evidence" value="ECO:0007669"/>
    <property type="project" value="TreeGrafter"/>
</dbReference>
<evidence type="ECO:0000256" key="1">
    <source>
        <dbReference type="ARBA" id="ARBA00006616"/>
    </source>
</evidence>
<evidence type="ECO:0000259" key="4">
    <source>
        <dbReference type="Pfam" id="PF04424"/>
    </source>
</evidence>
<dbReference type="GO" id="GO:0140934">
    <property type="term" value="F:histone deubiquitinase activity"/>
    <property type="evidence" value="ECO:0007669"/>
    <property type="project" value="UniProtKB-UniRule"/>
</dbReference>
<keyword evidence="2" id="KW-0788">Thiol protease</keyword>